<organism evidence="1">
    <name type="scientific">bioreactor metagenome</name>
    <dbReference type="NCBI Taxonomy" id="1076179"/>
    <lineage>
        <taxon>unclassified sequences</taxon>
        <taxon>metagenomes</taxon>
        <taxon>ecological metagenomes</taxon>
    </lineage>
</organism>
<comment type="caution">
    <text evidence="1">The sequence shown here is derived from an EMBL/GenBank/DDBJ whole genome shotgun (WGS) entry which is preliminary data.</text>
</comment>
<evidence type="ECO:0000313" key="1">
    <source>
        <dbReference type="EMBL" id="MPL95092.1"/>
    </source>
</evidence>
<reference evidence="1" key="1">
    <citation type="submission" date="2019-08" db="EMBL/GenBank/DDBJ databases">
        <authorList>
            <person name="Kucharzyk K."/>
            <person name="Murdoch R.W."/>
            <person name="Higgins S."/>
            <person name="Loffler F."/>
        </authorList>
    </citation>
    <scope>NUCLEOTIDE SEQUENCE</scope>
</reference>
<protein>
    <submittedName>
        <fullName evidence="1">Uncharacterized protein</fullName>
    </submittedName>
</protein>
<proteinExistence type="predicted"/>
<gene>
    <name evidence="1" type="ORF">SDC9_41256</name>
</gene>
<name>A0A644VX92_9ZZZZ</name>
<sequence>MKISMQKALGIMLLSTATLLINSCVDPMYDMAKGVNTEISIGGDSLALPIGSTDTITLGDFLSSDDMEFLKTMEDGGYGMTISDSLSIEDILKDLDTNKLKFDDQVFNQTTSVSFGDIDVSDFVIPGFNKTENLDMNIPTMQLGDIVPAVNMDQNFTVNFSNYALDESKLVLQDQPLNTGKPNLLADVSPFVDYTTNINPVLPFSLPQPIDIGNLSVTINYQIDVPEGITTIHQIDLDAGGQLEIELALGGVSDAMNTGTFTPNITIDPTNLFKFSPLAPLTNGNIVFSNADALNDFNSHSTIKTLDIDAFHNLPDAVNKLIDISKIVNVTGSIDASGEVKQNKIQEAKQIDLIINVKVKNVKIKSMDFDIPTFTTTLSGSSAFDINNNDIPEQINTINTVYFGKTNGSSLPTNLVINIKPSNLPVMKTSSYKIDNLDITFPSNFTFSSMAGQTYSATNVTLDPVNGYFAEINLTEIDLSQVTITNKVLTWSGNISYNGQISINGRMDSKNINTSSNPVVNLKSESAIKLNSALVTTNNINESIQSTEIEFPFEIDIADQVARLGVINVKPGCFVRIDITKPNLPLALKGDNIILQFSDLYEFQPNPNLTSNNAYIINGDIPDFIQLELKSLKINQDLVNGTLELKDTFAISGGIILQSGTVSSTAIESLGSEKLAFVASVSDMAIESTSIQMKTLEATFKDSTVLNMEINDIPTEIAALDSILLKDGAEIDLEIAINNMPDLGTNPLNADIKIKFPELLNFITGAVNTNNELVINQPFVDGKLTKKVGLKGLKFDGSDLNGKLSIDDQVNFDVNVSVVDPTVNSADLNGEDITVNVKVTLKGLEFKSVYGRFNVDFGDQMNIPNLALDDLPDFMRGDDVVLDISNPVLALRTESNIGIPVNTLLSLTKFKNGTAQTDDKIDISFSLPKANSPAETVKTFNWYAPTNAGMPSGYQFKETNIQNLFKPIPDSVKIDLSPTIDAGYQHFIDLAANYKLKVKYDITIPFTFGKDLSIMLKDTINDVNLNLGDINLKTGGLELSAKIFNSIPLNLNLELLLVDSNFNILAAPEAQTILAGAPNGTAVESNLKIRLADNLESLKSLNKVVMVFRATSDETVAGTPIKPDNFIKAELKARVLGGIKVTL</sequence>
<accession>A0A644VX92</accession>
<dbReference type="AlphaFoldDB" id="A0A644VX92"/>
<dbReference type="EMBL" id="VSSQ01000454">
    <property type="protein sequence ID" value="MPL95092.1"/>
    <property type="molecule type" value="Genomic_DNA"/>
</dbReference>